<dbReference type="Proteomes" id="UP000287188">
    <property type="component" value="Unassembled WGS sequence"/>
</dbReference>
<feature type="compositionally biased region" description="Acidic residues" evidence="1">
    <location>
        <begin position="252"/>
        <end position="267"/>
    </location>
</feature>
<accession>A0A402AH35</accession>
<feature type="region of interest" description="Disordered" evidence="1">
    <location>
        <begin position="74"/>
        <end position="126"/>
    </location>
</feature>
<reference evidence="3" key="1">
    <citation type="submission" date="2018-12" db="EMBL/GenBank/DDBJ databases">
        <title>Tengunoibacter tsumagoiensis gen. nov., sp. nov., Dictyobacter kobayashii sp. nov., D. alpinus sp. nov., and D. joshuensis sp. nov. and description of Dictyobacteraceae fam. nov. within the order Ktedonobacterales isolated from Tengu-no-mugimeshi.</title>
        <authorList>
            <person name="Wang C.M."/>
            <person name="Zheng Y."/>
            <person name="Sakai Y."/>
            <person name="Toyoda A."/>
            <person name="Minakuchi Y."/>
            <person name="Abe K."/>
            <person name="Yokota A."/>
            <person name="Yabe S."/>
        </authorList>
    </citation>
    <scope>NUCLEOTIDE SEQUENCE [LARGE SCALE GENOMIC DNA]</scope>
    <source>
        <strain evidence="3">Uno11</strain>
    </source>
</reference>
<feature type="region of interest" description="Disordered" evidence="1">
    <location>
        <begin position="212"/>
        <end position="482"/>
    </location>
</feature>
<feature type="compositionally biased region" description="Basic residues" evidence="1">
    <location>
        <begin position="472"/>
        <end position="482"/>
    </location>
</feature>
<organism evidence="2 3">
    <name type="scientific">Dictyobacter kobayashii</name>
    <dbReference type="NCBI Taxonomy" id="2014872"/>
    <lineage>
        <taxon>Bacteria</taxon>
        <taxon>Bacillati</taxon>
        <taxon>Chloroflexota</taxon>
        <taxon>Ktedonobacteria</taxon>
        <taxon>Ktedonobacterales</taxon>
        <taxon>Dictyobacteraceae</taxon>
        <taxon>Dictyobacter</taxon>
    </lineage>
</organism>
<evidence type="ECO:0000313" key="3">
    <source>
        <dbReference type="Proteomes" id="UP000287188"/>
    </source>
</evidence>
<name>A0A402AH35_9CHLR</name>
<keyword evidence="3" id="KW-1185">Reference proteome</keyword>
<feature type="compositionally biased region" description="Basic and acidic residues" evidence="1">
    <location>
        <begin position="93"/>
        <end position="110"/>
    </location>
</feature>
<feature type="compositionally biased region" description="Polar residues" evidence="1">
    <location>
        <begin position="447"/>
        <end position="457"/>
    </location>
</feature>
<evidence type="ECO:0000313" key="2">
    <source>
        <dbReference type="EMBL" id="GCE18428.1"/>
    </source>
</evidence>
<proteinExistence type="predicted"/>
<feature type="compositionally biased region" description="Polar residues" evidence="1">
    <location>
        <begin position="279"/>
        <end position="293"/>
    </location>
</feature>
<evidence type="ECO:0000256" key="1">
    <source>
        <dbReference type="SAM" id="MobiDB-lite"/>
    </source>
</evidence>
<feature type="compositionally biased region" description="Polar residues" evidence="1">
    <location>
        <begin position="314"/>
        <end position="339"/>
    </location>
</feature>
<protein>
    <submittedName>
        <fullName evidence="2">Uncharacterized protein</fullName>
    </submittedName>
</protein>
<comment type="caution">
    <text evidence="2">The sequence shown here is derived from an EMBL/GenBank/DDBJ whole genome shotgun (WGS) entry which is preliminary data.</text>
</comment>
<gene>
    <name evidence="2" type="ORF">KDK_22280</name>
</gene>
<dbReference type="AlphaFoldDB" id="A0A402AH35"/>
<feature type="compositionally biased region" description="Polar residues" evidence="1">
    <location>
        <begin position="411"/>
        <end position="429"/>
    </location>
</feature>
<feature type="compositionally biased region" description="Acidic residues" evidence="1">
    <location>
        <begin position="358"/>
        <end position="371"/>
    </location>
</feature>
<sequence length="482" mass="53372">MVSDFINQRRITPEQLITHNFALDNYQNALLTATRKSESRAIKVVFDYSLLPASVVPNVRASAPRIRRQSTINFMEEFDDPGEQPRRTSGNLDDQKDIPSARPHTKELAKTPRPTQSADEFDDDDTATALPAMGKRFTGNFRSYVPQSQMQENLESAEQQQVERMPVHADSHVPENKELEDQTQLFAQPPQVPHTENDLNLDSDATMLFSRDSIPLSDDNSELVSDDDNSELATKADLSEPSAAPTISTSEVEVDEPAEADPTEFEPENAIPETPVISEVTNSTPDAVDTHTSAEPIATDEAAVVTPLLEEQAQVDSTEEPATTEQDVSTSSSEPVTQFDTEDEPSAAAEDHYHSAADDEYPTSAEDEYPAEDLYHSSDYEYSVEDQYPADDQYSIPADYEYPVEDELDKPNSTSDIMQEEPASTTLPADTSFIDEPSPEELDPESTATISTANVLQQVERPQGSRAQQPKPRTRKKKTGGR</sequence>
<dbReference type="EMBL" id="BIFS01000001">
    <property type="protein sequence ID" value="GCE18428.1"/>
    <property type="molecule type" value="Genomic_DNA"/>
</dbReference>
<feature type="compositionally biased region" description="Acidic residues" evidence="1">
    <location>
        <begin position="219"/>
        <end position="230"/>
    </location>
</feature>
<dbReference type="RefSeq" id="WP_126549971.1">
    <property type="nucleotide sequence ID" value="NZ_BIFS01000001.1"/>
</dbReference>